<dbReference type="InterPro" id="IPR058871">
    <property type="entry name" value="Zuotin_N"/>
</dbReference>
<dbReference type="InterPro" id="IPR036869">
    <property type="entry name" value="J_dom_sf"/>
</dbReference>
<dbReference type="GO" id="GO:0006450">
    <property type="term" value="P:regulation of translational fidelity"/>
    <property type="evidence" value="ECO:0007669"/>
    <property type="project" value="InterPro"/>
</dbReference>
<organism evidence="4 5">
    <name type="scientific">Bondarzewia mesenterica</name>
    <dbReference type="NCBI Taxonomy" id="1095465"/>
    <lineage>
        <taxon>Eukaryota</taxon>
        <taxon>Fungi</taxon>
        <taxon>Dikarya</taxon>
        <taxon>Basidiomycota</taxon>
        <taxon>Agaricomycotina</taxon>
        <taxon>Agaricomycetes</taxon>
        <taxon>Russulales</taxon>
        <taxon>Bondarzewiaceae</taxon>
        <taxon>Bondarzewia</taxon>
    </lineage>
</organism>
<feature type="region of interest" description="Disordered" evidence="2">
    <location>
        <begin position="261"/>
        <end position="356"/>
    </location>
</feature>
<name>A0A4V3XE81_9AGAM</name>
<feature type="compositionally biased region" description="Basic residues" evidence="2">
    <location>
        <begin position="291"/>
        <end position="304"/>
    </location>
</feature>
<sequence>MADVISLTVVPPPLPKSWTPPAASGKSISPLVERRLIPAGPAYLAHVRRGVHNLSFEEHDKHLEEERKRLEALNGNGENAEDDLGVGDEEETEDLLTLDPKEWKKQDHYAVLGLSHLRYRATDEQIKIAHRKKVLKHHPDKKAGFAGDSNDDAFFKCIQKAMEVLTNKERRRQFDSVDPFYGLIEDDVPTASEIKNAKNLNAAFFKLFSPVFEREARFSRKEPVPLLGKYEDSKEQVEGFYDFWYNFDSWRSFEYLDKEVNEGSDNRDDKRFTEKKNKSERARRKKEDTARRRKRRERPKRKIKTSGNTPAAQVEEEKRRKEEEAKKKEDEENAARAEAKKAKTAAANAAKKARRAARAAEETETILSISNAPVPQVILQHPTDGGIMSLEDAVASESAPRDTPPEPHTERSDTPMNAQESDHTESNYPNSRGVTVGTLASEVPNEDGLEEGEADGDEDEILSEVSDGGDLRADLEAALTGDFDFKGKYAHGQVLPDAPNPGLYIEGLGLIGLPLSNVTRNKFETLLSRLLSDIRNGQSSIQMCGTLGKSNHKRLALLATPRVGNVLSIVSSGSLNSWLDCDVFSTEKSEGMFATIIIVLPSLYAGGQVHVSHGTSKQVFDFASDSAFSTTLLTWYADVMHEVKSITSGYRLALSYNLIHTSPGIPRPSLPNMHTALTQLHHVLRKWHQDKYRTTPDSKLIAFLLEHEYSEVNLRSSALKGMDAHRIAHVRDVAEKLGFVVCLANLEYWVSGCADDYGEDYYKRGRWGYEHGGGSDTPAMLEESDSSLTLENLVDLNGDPVLSSSKISLSDEDLIPERPFQGQGPDDADYEGYAGNEAGSVEYYEGYRRTVLILFHEDDETEILLNEGGMSYALKKIQQVGNSENPSAEASRIAAWIMEKMPPSKDVTAAKVMANLAVQWNDLDKWHQVVTFSGAEKNMNVLGRQNFMDAWKKFSFERVKEFIKDRIEFIESLSPLAVEDQDAIVAWCDIEYGQALAALKNPSKVDVPVLLRALHTKGLAFLLDNVFPQFVAVPPDYDFWAELVVTLHNQKASFCISADATSTFEKAVEKSLMSAIQQFPAVVAEPPKPFSSYPYYSGQQQNAHDSLADEAKITRVTYLVNLCIVTGQMHACANLLALLLRQKGELHKRFQNLYEPLIPKLRDVLLKHKISMSSKPFQEFSKLLVGSYLQEILRDKSTTTQHPDLRKVGCGCDDCRTLDNFLLSASSKHDFRAIQKRRSHLELTLASARDLVQWTTITHGSPYTLQVTKHQHVIDAGLWKARQAAAKSFLVKLGTSAEISAIMGPRYNDVVMAVDGRKRYVLTAPAASAVGSGSGIQPEPPLSSSSDAIPSGPPSANLTD</sequence>
<evidence type="ECO:0000313" key="4">
    <source>
        <dbReference type="EMBL" id="THH12663.1"/>
    </source>
</evidence>
<dbReference type="OrthoDB" id="1690618at2759"/>
<dbReference type="GO" id="GO:0030544">
    <property type="term" value="F:Hsp70 protein binding"/>
    <property type="evidence" value="ECO:0007669"/>
    <property type="project" value="InterPro"/>
</dbReference>
<evidence type="ECO:0000259" key="3">
    <source>
        <dbReference type="PROSITE" id="PS50076"/>
    </source>
</evidence>
<dbReference type="SUPFAM" id="SSF46565">
    <property type="entry name" value="Chaperone J-domain"/>
    <property type="match status" value="1"/>
</dbReference>
<feature type="compositionally biased region" description="Basic and acidic residues" evidence="2">
    <location>
        <begin position="315"/>
        <end position="341"/>
    </location>
</feature>
<dbReference type="Pfam" id="PF21884">
    <property type="entry name" value="ZUO1-like_ZHD"/>
    <property type="match status" value="1"/>
</dbReference>
<feature type="region of interest" description="Disordered" evidence="2">
    <location>
        <begin position="1328"/>
        <end position="1360"/>
    </location>
</feature>
<dbReference type="PANTHER" id="PTHR43999">
    <property type="entry name" value="DNAJ HOMOLOG SUBFAMILY C MEMBER 2"/>
    <property type="match status" value="1"/>
</dbReference>
<protein>
    <recommendedName>
        <fullName evidence="3">J domain-containing protein</fullName>
    </recommendedName>
</protein>
<dbReference type="EMBL" id="SGPL01000435">
    <property type="protein sequence ID" value="THH12663.1"/>
    <property type="molecule type" value="Genomic_DNA"/>
</dbReference>
<dbReference type="InterPro" id="IPR054076">
    <property type="entry name" value="ZUO1-like_ZHD"/>
</dbReference>
<feature type="coiled-coil region" evidence="1">
    <location>
        <begin position="56"/>
        <end position="83"/>
    </location>
</feature>
<feature type="compositionally biased region" description="Basic and acidic residues" evidence="2">
    <location>
        <begin position="261"/>
        <end position="290"/>
    </location>
</feature>
<feature type="domain" description="J" evidence="3">
    <location>
        <begin position="107"/>
        <end position="178"/>
    </location>
</feature>
<dbReference type="PROSITE" id="PS50076">
    <property type="entry name" value="DNAJ_2"/>
    <property type="match status" value="1"/>
</dbReference>
<dbReference type="Proteomes" id="UP000310158">
    <property type="component" value="Unassembled WGS sequence"/>
</dbReference>
<feature type="region of interest" description="Disordered" evidence="2">
    <location>
        <begin position="394"/>
        <end position="435"/>
    </location>
</feature>
<proteinExistence type="predicted"/>
<dbReference type="GO" id="GO:0051083">
    <property type="term" value="P:'de novo' cotranslational protein folding"/>
    <property type="evidence" value="ECO:0007669"/>
    <property type="project" value="InterPro"/>
</dbReference>
<reference evidence="4 5" key="1">
    <citation type="submission" date="2019-02" db="EMBL/GenBank/DDBJ databases">
        <title>Genome sequencing of the rare red list fungi Bondarzewia mesenterica.</title>
        <authorList>
            <person name="Buettner E."/>
            <person name="Kellner H."/>
        </authorList>
    </citation>
    <scope>NUCLEOTIDE SEQUENCE [LARGE SCALE GENOMIC DNA]</scope>
    <source>
        <strain evidence="4 5">DSM 108281</strain>
    </source>
</reference>
<evidence type="ECO:0000256" key="2">
    <source>
        <dbReference type="SAM" id="MobiDB-lite"/>
    </source>
</evidence>
<dbReference type="SMART" id="SM00271">
    <property type="entry name" value="DnaJ"/>
    <property type="match status" value="1"/>
</dbReference>
<dbReference type="Pfam" id="PF26185">
    <property type="entry name" value="Zuotin_N"/>
    <property type="match status" value="1"/>
</dbReference>
<dbReference type="InterPro" id="IPR044634">
    <property type="entry name" value="Zuotin/DnaJC2"/>
</dbReference>
<keyword evidence="1" id="KW-0175">Coiled coil</keyword>
<feature type="compositionally biased region" description="Basic and acidic residues" evidence="2">
    <location>
        <begin position="399"/>
        <end position="413"/>
    </location>
</feature>
<dbReference type="GO" id="GO:0005829">
    <property type="term" value="C:cytosol"/>
    <property type="evidence" value="ECO:0007669"/>
    <property type="project" value="TreeGrafter"/>
</dbReference>
<evidence type="ECO:0000313" key="5">
    <source>
        <dbReference type="Proteomes" id="UP000310158"/>
    </source>
</evidence>
<dbReference type="CDD" id="cd23953">
    <property type="entry name" value="zuotin_NTD"/>
    <property type="match status" value="1"/>
</dbReference>
<comment type="caution">
    <text evidence="4">The sequence shown here is derived from an EMBL/GenBank/DDBJ whole genome shotgun (WGS) entry which is preliminary data.</text>
</comment>
<dbReference type="Gene3D" id="1.10.287.110">
    <property type="entry name" value="DnaJ domain"/>
    <property type="match status" value="1"/>
</dbReference>
<feature type="compositionally biased region" description="Polar residues" evidence="2">
    <location>
        <begin position="1342"/>
        <end position="1360"/>
    </location>
</feature>
<accession>A0A4V3XE81</accession>
<keyword evidence="5" id="KW-1185">Reference proteome</keyword>
<dbReference type="Pfam" id="PF00226">
    <property type="entry name" value="DnaJ"/>
    <property type="match status" value="1"/>
</dbReference>
<dbReference type="Gene3D" id="2.60.120.620">
    <property type="entry name" value="q2cbj1_9rhob like domain"/>
    <property type="match status" value="1"/>
</dbReference>
<evidence type="ECO:0000256" key="1">
    <source>
        <dbReference type="SAM" id="Coils"/>
    </source>
</evidence>
<dbReference type="CDD" id="cd06257">
    <property type="entry name" value="DnaJ"/>
    <property type="match status" value="1"/>
</dbReference>
<dbReference type="GO" id="GO:0043022">
    <property type="term" value="F:ribosome binding"/>
    <property type="evidence" value="ECO:0007669"/>
    <property type="project" value="InterPro"/>
</dbReference>
<dbReference type="InterPro" id="IPR001623">
    <property type="entry name" value="DnaJ_domain"/>
</dbReference>
<gene>
    <name evidence="4" type="ORF">EW146_g7492</name>
</gene>
<dbReference type="PANTHER" id="PTHR43999:SF1">
    <property type="entry name" value="DNAJ HOMOLOG SUBFAMILY C MEMBER 2"/>
    <property type="match status" value="1"/>
</dbReference>